<keyword evidence="2" id="KW-1185">Reference proteome</keyword>
<reference evidence="1 2" key="1">
    <citation type="submission" date="2021-01" db="EMBL/GenBank/DDBJ databases">
        <title>Whole genome shotgun sequence of Actinoplanes deccanensis NBRC 13994.</title>
        <authorList>
            <person name="Komaki H."/>
            <person name="Tamura T."/>
        </authorList>
    </citation>
    <scope>NUCLEOTIDE SEQUENCE [LARGE SCALE GENOMIC DNA]</scope>
    <source>
        <strain evidence="1 2">NBRC 13994</strain>
    </source>
</reference>
<sequence length="78" mass="8949">MNDLWRSGRHPLRVSADIFPSRDVSTDKTHQTGQGEKLDIIDPLIGALVAQIINWMVAELPAPRLHLDIRVTWRRAPW</sequence>
<organism evidence="1 2">
    <name type="scientific">Paractinoplanes deccanensis</name>
    <dbReference type="NCBI Taxonomy" id="113561"/>
    <lineage>
        <taxon>Bacteria</taxon>
        <taxon>Bacillati</taxon>
        <taxon>Actinomycetota</taxon>
        <taxon>Actinomycetes</taxon>
        <taxon>Micromonosporales</taxon>
        <taxon>Micromonosporaceae</taxon>
        <taxon>Paractinoplanes</taxon>
    </lineage>
</organism>
<dbReference type="EMBL" id="BOMI01000156">
    <property type="protein sequence ID" value="GID79038.1"/>
    <property type="molecule type" value="Genomic_DNA"/>
</dbReference>
<dbReference type="Proteomes" id="UP000609879">
    <property type="component" value="Unassembled WGS sequence"/>
</dbReference>
<evidence type="ECO:0000313" key="1">
    <source>
        <dbReference type="EMBL" id="GID79038.1"/>
    </source>
</evidence>
<protein>
    <submittedName>
        <fullName evidence="1">Uncharacterized protein</fullName>
    </submittedName>
</protein>
<proteinExistence type="predicted"/>
<gene>
    <name evidence="1" type="ORF">Ade02nite_76790</name>
</gene>
<evidence type="ECO:0000313" key="2">
    <source>
        <dbReference type="Proteomes" id="UP000609879"/>
    </source>
</evidence>
<comment type="caution">
    <text evidence="1">The sequence shown here is derived from an EMBL/GenBank/DDBJ whole genome shotgun (WGS) entry which is preliminary data.</text>
</comment>
<accession>A0ABQ3YGA1</accession>
<name>A0ABQ3YGA1_9ACTN</name>